<dbReference type="InterPro" id="IPR036390">
    <property type="entry name" value="WH_DNA-bd_sf"/>
</dbReference>
<evidence type="ECO:0000313" key="6">
    <source>
        <dbReference type="Proteomes" id="UP001294570"/>
    </source>
</evidence>
<dbReference type="Pfam" id="PF04079">
    <property type="entry name" value="SMC_ScpB"/>
    <property type="match status" value="1"/>
</dbReference>
<keyword evidence="1" id="KW-0963">Cytoplasm</keyword>
<dbReference type="Proteomes" id="UP001294570">
    <property type="component" value="Unassembled WGS sequence"/>
</dbReference>
<dbReference type="NCBIfam" id="TIGR00281">
    <property type="entry name" value="SMC-Scp complex subunit ScpB"/>
    <property type="match status" value="1"/>
</dbReference>
<keyword evidence="3" id="KW-0159">Chromosome partition</keyword>
<evidence type="ECO:0000256" key="2">
    <source>
        <dbReference type="ARBA" id="ARBA00022618"/>
    </source>
</evidence>
<keyword evidence="6" id="KW-1185">Reference proteome</keyword>
<reference evidence="5 6" key="1">
    <citation type="submission" date="2023-12" db="EMBL/GenBank/DDBJ databases">
        <title>Denitrificimonas halotolerans sp. nov.,a novel species isolated from landfill leachate.</title>
        <authorList>
            <person name="Wang S."/>
        </authorList>
    </citation>
    <scope>NUCLEOTIDE SEQUENCE [LARGE SCALE GENOMIC DNA]</scope>
    <source>
        <strain evidence="5 6">JX-1</strain>
    </source>
</reference>
<dbReference type="PANTHER" id="PTHR34298:SF2">
    <property type="entry name" value="SEGREGATION AND CONDENSATION PROTEIN B"/>
    <property type="match status" value="1"/>
</dbReference>
<evidence type="ECO:0000256" key="4">
    <source>
        <dbReference type="ARBA" id="ARBA00023306"/>
    </source>
</evidence>
<accession>A0ABU5GPN7</accession>
<dbReference type="PANTHER" id="PTHR34298">
    <property type="entry name" value="SEGREGATION AND CONDENSATION PROTEIN B"/>
    <property type="match status" value="1"/>
</dbReference>
<evidence type="ECO:0000313" key="5">
    <source>
        <dbReference type="EMBL" id="MDY7218960.1"/>
    </source>
</evidence>
<dbReference type="SUPFAM" id="SSF46785">
    <property type="entry name" value="Winged helix' DNA-binding domain"/>
    <property type="match status" value="2"/>
</dbReference>
<sequence length="251" mass="28486">MDSLDFNQPSKLALVLEALLLAASKALSVEQIIGLFDEDRRPSSRQIKAALKQLDCDIQGRSYQLIEVASGYRLQVRDQYAVWVSRLWEERPQRYSRAMLETLALIAYRQPITRGEIEDVRGVAVSSNIIKTLQEREWIRVVGYKDVPGKPAMLATTKAFLDYFNLRGLDELPNLSQLQTMKAEHMQKTEQPKVQIWAAEEPQGAASAEFKQDTDNASRISFGTLLDELESMESNLTTDFQDLQSSNIENT</sequence>
<comment type="caution">
    <text evidence="5">The sequence shown here is derived from an EMBL/GenBank/DDBJ whole genome shotgun (WGS) entry which is preliminary data.</text>
</comment>
<dbReference type="InterPro" id="IPR005234">
    <property type="entry name" value="ScpB_csome_segregation"/>
</dbReference>
<dbReference type="RefSeq" id="WP_321553049.1">
    <property type="nucleotide sequence ID" value="NZ_JAXIVU010000004.1"/>
</dbReference>
<gene>
    <name evidence="5" type="primary">scpB</name>
    <name evidence="5" type="ORF">TOI97_05165</name>
</gene>
<dbReference type="Gene3D" id="1.10.10.10">
    <property type="entry name" value="Winged helix-like DNA-binding domain superfamily/Winged helix DNA-binding domain"/>
    <property type="match status" value="2"/>
</dbReference>
<evidence type="ECO:0000256" key="1">
    <source>
        <dbReference type="ARBA" id="ARBA00022490"/>
    </source>
</evidence>
<keyword evidence="2" id="KW-0132">Cell division</keyword>
<evidence type="ECO:0000256" key="3">
    <source>
        <dbReference type="ARBA" id="ARBA00022829"/>
    </source>
</evidence>
<organism evidence="5 6">
    <name type="scientific">Denitrificimonas halotolerans</name>
    <dbReference type="NCBI Taxonomy" id="3098930"/>
    <lineage>
        <taxon>Bacteria</taxon>
        <taxon>Pseudomonadati</taxon>
        <taxon>Pseudomonadota</taxon>
        <taxon>Gammaproteobacteria</taxon>
        <taxon>Pseudomonadales</taxon>
        <taxon>Pseudomonadaceae</taxon>
        <taxon>Denitrificimonas</taxon>
    </lineage>
</organism>
<proteinExistence type="predicted"/>
<dbReference type="InterPro" id="IPR036388">
    <property type="entry name" value="WH-like_DNA-bd_sf"/>
</dbReference>
<protein>
    <submittedName>
        <fullName evidence="5">SMC-Scp complex subunit ScpB</fullName>
    </submittedName>
</protein>
<dbReference type="EMBL" id="JAXIVU010000004">
    <property type="protein sequence ID" value="MDY7218960.1"/>
    <property type="molecule type" value="Genomic_DNA"/>
</dbReference>
<keyword evidence="4" id="KW-0131">Cell cycle</keyword>
<name>A0ABU5GPN7_9GAMM</name>